<evidence type="ECO:0000313" key="2">
    <source>
        <dbReference type="Proteomes" id="UP000006265"/>
    </source>
</evidence>
<comment type="caution">
    <text evidence="1">The sequence shown here is derived from an EMBL/GenBank/DDBJ whole genome shotgun (WGS) entry which is preliminary data.</text>
</comment>
<evidence type="ECO:0000313" key="1">
    <source>
        <dbReference type="EMBL" id="EKF21509.1"/>
    </source>
</evidence>
<accession>K5BIK2</accession>
<sequence length="44" mass="4784">MLRRCGIACPIASRDLVDVTIGPMAFQKLDGKQDDVSVHGIDLQ</sequence>
<reference evidence="1 2" key="1">
    <citation type="journal article" date="2012" name="J. Bacteriol.">
        <title>Genome sequence of Mycobacterium hassiacum DSM 44199, a rare source of heat-stable mycobacterial proteins.</title>
        <authorList>
            <person name="Tiago I."/>
            <person name="Maranha A."/>
            <person name="Mendes V."/>
            <person name="Alarico S."/>
            <person name="Moynihan P.J."/>
            <person name="Clarke A.J."/>
            <person name="Macedo-Ribeiro S."/>
            <person name="Pereira P.J."/>
            <person name="Empadinhas N."/>
        </authorList>
    </citation>
    <scope>NUCLEOTIDE SEQUENCE [LARGE SCALE GENOMIC DNA]</scope>
    <source>
        <strain evidence="2">DSM 44199 / CIP 105218 / JCM 12690 / 3849</strain>
    </source>
</reference>
<dbReference type="AlphaFoldDB" id="K5BIK2"/>
<proteinExistence type="predicted"/>
<keyword evidence="2" id="KW-1185">Reference proteome</keyword>
<gene>
    <name evidence="1" type="ORF">C731_4558</name>
</gene>
<protein>
    <submittedName>
        <fullName evidence="1">Uncharacterized protein</fullName>
    </submittedName>
</protein>
<dbReference type="EMBL" id="AMRA01000134">
    <property type="protein sequence ID" value="EKF21509.1"/>
    <property type="molecule type" value="Genomic_DNA"/>
</dbReference>
<organism evidence="1 2">
    <name type="scientific">Mycolicibacterium hassiacum (strain DSM 44199 / CIP 105218 / JCM 12690 / 3849)</name>
    <name type="common">Mycobacterium hassiacum</name>
    <dbReference type="NCBI Taxonomy" id="1122247"/>
    <lineage>
        <taxon>Bacteria</taxon>
        <taxon>Bacillati</taxon>
        <taxon>Actinomycetota</taxon>
        <taxon>Actinomycetes</taxon>
        <taxon>Mycobacteriales</taxon>
        <taxon>Mycobacteriaceae</taxon>
        <taxon>Mycolicibacterium</taxon>
    </lineage>
</organism>
<dbReference type="Proteomes" id="UP000006265">
    <property type="component" value="Unassembled WGS sequence"/>
</dbReference>
<name>K5BIK2_MYCHD</name>